<dbReference type="AlphaFoldDB" id="A0A382FRI4"/>
<dbReference type="PROSITE" id="PS51471">
    <property type="entry name" value="FE2OG_OXY"/>
    <property type="match status" value="1"/>
</dbReference>
<dbReference type="InterPro" id="IPR050231">
    <property type="entry name" value="Iron_ascorbate_oxido_reductase"/>
</dbReference>
<protein>
    <recommendedName>
        <fullName evidence="1">Fe2OG dioxygenase domain-containing protein</fullName>
    </recommendedName>
</protein>
<dbReference type="SUPFAM" id="SSF51197">
    <property type="entry name" value="Clavaminate synthase-like"/>
    <property type="match status" value="1"/>
</dbReference>
<dbReference type="PRINTS" id="PR00682">
    <property type="entry name" value="IPNSYNTHASE"/>
</dbReference>
<dbReference type="PANTHER" id="PTHR47990">
    <property type="entry name" value="2-OXOGLUTARATE (2OG) AND FE(II)-DEPENDENT OXYGENASE SUPERFAMILY PROTEIN-RELATED"/>
    <property type="match status" value="1"/>
</dbReference>
<organism evidence="2">
    <name type="scientific">marine metagenome</name>
    <dbReference type="NCBI Taxonomy" id="408172"/>
    <lineage>
        <taxon>unclassified sequences</taxon>
        <taxon>metagenomes</taxon>
        <taxon>ecological metagenomes</taxon>
    </lineage>
</organism>
<proteinExistence type="predicted"/>
<dbReference type="InterPro" id="IPR005123">
    <property type="entry name" value="Oxoglu/Fe-dep_dioxygenase_dom"/>
</dbReference>
<evidence type="ECO:0000259" key="1">
    <source>
        <dbReference type="PROSITE" id="PS51471"/>
    </source>
</evidence>
<evidence type="ECO:0000313" key="2">
    <source>
        <dbReference type="EMBL" id="SVB65706.1"/>
    </source>
</evidence>
<dbReference type="Pfam" id="PF14226">
    <property type="entry name" value="DIOX_N"/>
    <property type="match status" value="1"/>
</dbReference>
<dbReference type="Pfam" id="PF03171">
    <property type="entry name" value="2OG-FeII_Oxy"/>
    <property type="match status" value="1"/>
</dbReference>
<gene>
    <name evidence="2" type="ORF">METZ01_LOCUS218560</name>
</gene>
<sequence>MEKNQSPLHITLPIIDIGPFLADTTSDAGQTCAKTLREACHDPGFCYLENYGIDSTLEKKVFDVARRFFTLPESDRLAIKNTKSAQFRGYTRLGMEVTNKKQDWRDQIDFGPEKATVPVGPGDPPWLRLHGPNQWPPAVPEMRETMIYWMRLMSSLGTSVMSALALGLGQNRGYFDYLVRDEPEFLVKVIRYPHVENGASDQGVGLHQDSGLITFILQSEVPGLEVGMGDRIVPVEPISGTLIMNLGEMLQMATGGYLRATKHRVIMPPAGTERISFAYFVNPALEAKVEQIPLPSELQALAPGGENPNPDDPVFTVYGANKLKFRARSHPDVAAIHYPDLA</sequence>
<accession>A0A382FRI4</accession>
<name>A0A382FRI4_9ZZZZ</name>
<dbReference type="InterPro" id="IPR044861">
    <property type="entry name" value="IPNS-like_FE2OG_OXY"/>
</dbReference>
<reference evidence="2" key="1">
    <citation type="submission" date="2018-05" db="EMBL/GenBank/DDBJ databases">
        <authorList>
            <person name="Lanie J.A."/>
            <person name="Ng W.-L."/>
            <person name="Kazmierczak K.M."/>
            <person name="Andrzejewski T.M."/>
            <person name="Davidsen T.M."/>
            <person name="Wayne K.J."/>
            <person name="Tettelin H."/>
            <person name="Glass J.I."/>
            <person name="Rusch D."/>
            <person name="Podicherti R."/>
            <person name="Tsui H.-C.T."/>
            <person name="Winkler M.E."/>
        </authorList>
    </citation>
    <scope>NUCLEOTIDE SEQUENCE</scope>
</reference>
<dbReference type="EMBL" id="UINC01051488">
    <property type="protein sequence ID" value="SVB65706.1"/>
    <property type="molecule type" value="Genomic_DNA"/>
</dbReference>
<dbReference type="Gene3D" id="2.60.120.330">
    <property type="entry name" value="B-lactam Antibiotic, Isopenicillin N Synthase, Chain"/>
    <property type="match status" value="1"/>
</dbReference>
<feature type="domain" description="Fe2OG dioxygenase" evidence="1">
    <location>
        <begin position="182"/>
        <end position="283"/>
    </location>
</feature>
<dbReference type="InterPro" id="IPR027443">
    <property type="entry name" value="IPNS-like_sf"/>
</dbReference>
<dbReference type="InterPro" id="IPR026992">
    <property type="entry name" value="DIOX_N"/>
</dbReference>